<dbReference type="EMBL" id="CM047942">
    <property type="protein sequence ID" value="KAI9902270.1"/>
    <property type="molecule type" value="Genomic_DNA"/>
</dbReference>
<reference evidence="1" key="1">
    <citation type="submission" date="2022-10" db="EMBL/GenBank/DDBJ databases">
        <title>Complete Genome of Trichothecium roseum strain YXFP-22015, a Plant Pathogen Isolated from Citrus.</title>
        <authorList>
            <person name="Wang Y."/>
            <person name="Zhu L."/>
        </authorList>
    </citation>
    <scope>NUCLEOTIDE SEQUENCE</scope>
    <source>
        <strain evidence="1">YXFP-22015</strain>
    </source>
</reference>
<organism evidence="1 2">
    <name type="scientific">Trichothecium roseum</name>
    <dbReference type="NCBI Taxonomy" id="47278"/>
    <lineage>
        <taxon>Eukaryota</taxon>
        <taxon>Fungi</taxon>
        <taxon>Dikarya</taxon>
        <taxon>Ascomycota</taxon>
        <taxon>Pezizomycotina</taxon>
        <taxon>Sordariomycetes</taxon>
        <taxon>Hypocreomycetidae</taxon>
        <taxon>Hypocreales</taxon>
        <taxon>Hypocreales incertae sedis</taxon>
        <taxon>Trichothecium</taxon>
    </lineage>
</organism>
<gene>
    <name evidence="1" type="ORF">N3K66_004087</name>
</gene>
<dbReference type="Proteomes" id="UP001163324">
    <property type="component" value="Chromosome 3"/>
</dbReference>
<protein>
    <submittedName>
        <fullName evidence="1">Uncharacterized protein</fullName>
    </submittedName>
</protein>
<proteinExistence type="predicted"/>
<sequence>MQPTASPMSFGAQVTVQEGEARIKLCQEIAVGGKLPQQEMMLDPYRPGKEVVEYSNGFNFVTILGELLAHNRARRLTRIVIEDSTLPENDGTHTSCCESEYIPKMPGLGASELRYLREKQAFHLPAEPHCYEMFKCYFHFAYPFCPVIDRVEFLQSYKMRRYSPFILQAILLNASQYAPTDLLVKCGFPDRLSAQKVYFTRASLLYDLGCERNQLRMLQGSIILGTCVFTYSMDKDFRFWLQNAARIAIKMGLHERDIVDDVDPTIYKLCRRNWWVIYTCDVLTSIMGWKNMRMLDRNECRVESLSEADWDEEHIPPEFSHVISPMRSLEKLFFINFAKLAYIADQCLACLKSQTRIEPHPSLDHVPQPFETWRASVPPLLQVQQHPKNPGDSVLPLTLMATSYRLECILYREMRKRCRPEDEDRQSWASQRLRVSLHELDTLIGRTMVLELQDLLSMGMVSCASTSLALRIESALSDTESEINKSLTHVYIRQGIAFFRQMRDMPTVKESIRLFEWVLKEKGLSSIIGDLADESPKMGKTEIPQAPSGIEHHVEDIQTEDVGDQDLWLDDILGFDFTEKIGLQSDWSIIEMADENIVDAAAPDAASEQAERLESIAIRHRAVLGMQQHLNVDLTRHVLSVGSDHVGDHLTTTTLAGPGAIFPPPFVYKDDTEGALLAFYYLGRKLSGHNGLVHGGVSATLLDECMGRATFPRLTGKIAVTANLQVDYRAPIKVDSVVLVRANVTECEGRKVWVRGVIEDAEEGTVFVEAKGLFIEPKWSASLGKLL</sequence>
<comment type="caution">
    <text evidence="1">The sequence shown here is derived from an EMBL/GenBank/DDBJ whole genome shotgun (WGS) entry which is preliminary data.</text>
</comment>
<accession>A0ACC0V8Q3</accession>
<evidence type="ECO:0000313" key="1">
    <source>
        <dbReference type="EMBL" id="KAI9902270.1"/>
    </source>
</evidence>
<name>A0ACC0V8Q3_9HYPO</name>
<evidence type="ECO:0000313" key="2">
    <source>
        <dbReference type="Proteomes" id="UP001163324"/>
    </source>
</evidence>
<keyword evidence="2" id="KW-1185">Reference proteome</keyword>